<proteinExistence type="predicted"/>
<keyword evidence="1" id="KW-1133">Transmembrane helix</keyword>
<keyword evidence="1" id="KW-0812">Transmembrane</keyword>
<evidence type="ECO:0000259" key="2">
    <source>
        <dbReference type="Pfam" id="PF04892"/>
    </source>
</evidence>
<dbReference type="PANTHER" id="PTHR28008">
    <property type="entry name" value="DOMAIN PROTEIN, PUTATIVE (AFU_ORTHOLOGUE AFUA_3G10980)-RELATED"/>
    <property type="match status" value="1"/>
</dbReference>
<evidence type="ECO:0000313" key="4">
    <source>
        <dbReference type="Proteomes" id="UP000590442"/>
    </source>
</evidence>
<dbReference type="NCBIfam" id="NF037970">
    <property type="entry name" value="vanZ_1"/>
    <property type="match status" value="1"/>
</dbReference>
<accession>A0A846R2A0</accession>
<dbReference type="InterPro" id="IPR006976">
    <property type="entry name" value="VanZ-like"/>
</dbReference>
<dbReference type="Proteomes" id="UP000590442">
    <property type="component" value="Unassembled WGS sequence"/>
</dbReference>
<feature type="transmembrane region" description="Helical" evidence="1">
    <location>
        <begin position="43"/>
        <end position="62"/>
    </location>
</feature>
<protein>
    <submittedName>
        <fullName evidence="3">VanZ family protein</fullName>
    </submittedName>
</protein>
<dbReference type="RefSeq" id="WP_209023933.1">
    <property type="nucleotide sequence ID" value="NZ_JAATJJ010000001.1"/>
</dbReference>
<feature type="transmembrane region" description="Helical" evidence="1">
    <location>
        <begin position="104"/>
        <end position="125"/>
    </location>
</feature>
<name>A0A846R2A0_9FLAO</name>
<keyword evidence="4" id="KW-1185">Reference proteome</keyword>
<dbReference type="Pfam" id="PF04892">
    <property type="entry name" value="VanZ"/>
    <property type="match status" value="1"/>
</dbReference>
<organism evidence="3 4">
    <name type="scientific">Saonia flava</name>
    <dbReference type="NCBI Taxonomy" id="523696"/>
    <lineage>
        <taxon>Bacteria</taxon>
        <taxon>Pseudomonadati</taxon>
        <taxon>Bacteroidota</taxon>
        <taxon>Flavobacteriia</taxon>
        <taxon>Flavobacteriales</taxon>
        <taxon>Flavobacteriaceae</taxon>
        <taxon>Saonia</taxon>
    </lineage>
</organism>
<reference evidence="3 4" key="1">
    <citation type="submission" date="2020-03" db="EMBL/GenBank/DDBJ databases">
        <title>Genomic Encyclopedia of Type Strains, Phase IV (KMG-IV): sequencing the most valuable type-strain genomes for metagenomic binning, comparative biology and taxonomic classification.</title>
        <authorList>
            <person name="Goeker M."/>
        </authorList>
    </citation>
    <scope>NUCLEOTIDE SEQUENCE [LARGE SCALE GENOMIC DNA]</scope>
    <source>
        <strain evidence="3 4">DSM 29762</strain>
    </source>
</reference>
<feature type="transmembrane region" description="Helical" evidence="1">
    <location>
        <begin position="7"/>
        <end position="23"/>
    </location>
</feature>
<feature type="transmembrane region" description="Helical" evidence="1">
    <location>
        <begin position="74"/>
        <end position="92"/>
    </location>
</feature>
<dbReference type="AlphaFoldDB" id="A0A846R2A0"/>
<gene>
    <name evidence="3" type="ORF">GGR42_001411</name>
</gene>
<comment type="caution">
    <text evidence="3">The sequence shown here is derived from an EMBL/GenBank/DDBJ whole genome shotgun (WGS) entry which is preliminary data.</text>
</comment>
<dbReference type="EMBL" id="JAATJJ010000001">
    <property type="protein sequence ID" value="NJB70949.1"/>
    <property type="molecule type" value="Genomic_DNA"/>
</dbReference>
<dbReference type="PANTHER" id="PTHR28008:SF1">
    <property type="entry name" value="DOMAIN PROTEIN, PUTATIVE (AFU_ORTHOLOGUE AFUA_3G10980)-RELATED"/>
    <property type="match status" value="1"/>
</dbReference>
<keyword evidence="1" id="KW-0472">Membrane</keyword>
<evidence type="ECO:0000313" key="3">
    <source>
        <dbReference type="EMBL" id="NJB70949.1"/>
    </source>
</evidence>
<sequence>MPKKPFFTIAFIGWLLFVTYLSLTSFKGIDIDESWIDIPHMDKLVHCAFYLGVSVLGSLFLREITKGKMVMGKAILWATIFAIAYGMLIEVLQVKFTQNRQGDIADALANGLGAFMGAGLIKFMFSKKMPLKWRN</sequence>
<evidence type="ECO:0000256" key="1">
    <source>
        <dbReference type="SAM" id="Phobius"/>
    </source>
</evidence>
<feature type="domain" description="VanZ-like" evidence="2">
    <location>
        <begin position="41"/>
        <end position="124"/>
    </location>
</feature>